<gene>
    <name evidence="2" type="ORF">BJY24_006492</name>
</gene>
<sequence>MVPRGRRLSVPRGPGLPAKLGPPRRSVAHLFTMLTIYYGLFLLLLEAEKLMEQILQQ</sequence>
<keyword evidence="3" id="KW-1185">Reference proteome</keyword>
<protein>
    <submittedName>
        <fullName evidence="2">Uncharacterized protein</fullName>
    </submittedName>
</protein>
<dbReference type="EMBL" id="JACHIT010000002">
    <property type="protein sequence ID" value="MBB5917580.1"/>
    <property type="molecule type" value="Genomic_DNA"/>
</dbReference>
<proteinExistence type="predicted"/>
<dbReference type="Proteomes" id="UP000540412">
    <property type="component" value="Unassembled WGS sequence"/>
</dbReference>
<keyword evidence="1" id="KW-0812">Transmembrane</keyword>
<evidence type="ECO:0000256" key="1">
    <source>
        <dbReference type="SAM" id="Phobius"/>
    </source>
</evidence>
<keyword evidence="1" id="KW-1133">Transmembrane helix</keyword>
<dbReference type="AlphaFoldDB" id="A0A7W9UMA5"/>
<organism evidence="2 3">
    <name type="scientific">Nocardia transvalensis</name>
    <dbReference type="NCBI Taxonomy" id="37333"/>
    <lineage>
        <taxon>Bacteria</taxon>
        <taxon>Bacillati</taxon>
        <taxon>Actinomycetota</taxon>
        <taxon>Actinomycetes</taxon>
        <taxon>Mycobacteriales</taxon>
        <taxon>Nocardiaceae</taxon>
        <taxon>Nocardia</taxon>
    </lineage>
</organism>
<reference evidence="2 3" key="1">
    <citation type="submission" date="2020-08" db="EMBL/GenBank/DDBJ databases">
        <title>Sequencing the genomes of 1000 actinobacteria strains.</title>
        <authorList>
            <person name="Klenk H.-P."/>
        </authorList>
    </citation>
    <scope>NUCLEOTIDE SEQUENCE [LARGE SCALE GENOMIC DNA]</scope>
    <source>
        <strain evidence="2 3">DSM 43582</strain>
    </source>
</reference>
<feature type="transmembrane region" description="Helical" evidence="1">
    <location>
        <begin position="26"/>
        <end position="45"/>
    </location>
</feature>
<name>A0A7W9UMA5_9NOCA</name>
<keyword evidence="1" id="KW-0472">Membrane</keyword>
<evidence type="ECO:0000313" key="2">
    <source>
        <dbReference type="EMBL" id="MBB5917580.1"/>
    </source>
</evidence>
<evidence type="ECO:0000313" key="3">
    <source>
        <dbReference type="Proteomes" id="UP000540412"/>
    </source>
</evidence>
<accession>A0A7W9UMA5</accession>
<comment type="caution">
    <text evidence="2">The sequence shown here is derived from an EMBL/GenBank/DDBJ whole genome shotgun (WGS) entry which is preliminary data.</text>
</comment>